<protein>
    <submittedName>
        <fullName evidence="1">Uncharacterized protein</fullName>
    </submittedName>
</protein>
<name>X0RU81_9ZZZZ</name>
<feature type="non-terminal residue" evidence="1">
    <location>
        <position position="373"/>
    </location>
</feature>
<comment type="caution">
    <text evidence="1">The sequence shown here is derived from an EMBL/GenBank/DDBJ whole genome shotgun (WGS) entry which is preliminary data.</text>
</comment>
<sequence length="373" mass="41078">MPEVDLLRLVQDGELDAFEARCLERLESGDLQLAELVAPFEHLEAAAQAERVATLAQIVLENTDMQSDPAAAVTLARIALTADPRNTELRQLTVAAYRVAYAGTPGLDGLLAAAGLTGARPARNALSAVDLCLTLQKGDALLSRAEDLVVEVIEVDTEHGLCTLRRAGRLTTIPAAELASGYECLEPDDFRVLRRLRPQRLGELIQSDPVALVIGVVRAHGGLLDADVLKHELVPRQLVAKDWSRWWSKTRTLLKRCPHVIVEGRAPVLLRYCAEGQTVEDETWAVFAGHTEPIRWLRTIEAYLGEKRQRKETLDNGLLQRLRAHLAGHVESVEQWRPAEALAAALVIERLDQSRDREGAVHRDDGVSDQEAG</sequence>
<evidence type="ECO:0000313" key="1">
    <source>
        <dbReference type="EMBL" id="GAF72399.1"/>
    </source>
</evidence>
<gene>
    <name evidence="1" type="ORF">S01H1_05294</name>
</gene>
<accession>X0RU81</accession>
<reference evidence="1" key="1">
    <citation type="journal article" date="2014" name="Front. Microbiol.">
        <title>High frequency of phylogenetically diverse reductive dehalogenase-homologous genes in deep subseafloor sedimentary metagenomes.</title>
        <authorList>
            <person name="Kawai M."/>
            <person name="Futagami T."/>
            <person name="Toyoda A."/>
            <person name="Takaki Y."/>
            <person name="Nishi S."/>
            <person name="Hori S."/>
            <person name="Arai W."/>
            <person name="Tsubouchi T."/>
            <person name="Morono Y."/>
            <person name="Uchiyama I."/>
            <person name="Ito T."/>
            <person name="Fujiyama A."/>
            <person name="Inagaki F."/>
            <person name="Takami H."/>
        </authorList>
    </citation>
    <scope>NUCLEOTIDE SEQUENCE</scope>
    <source>
        <strain evidence="1">Expedition CK06-06</strain>
    </source>
</reference>
<dbReference type="EMBL" id="BARS01002762">
    <property type="protein sequence ID" value="GAF72399.1"/>
    <property type="molecule type" value="Genomic_DNA"/>
</dbReference>
<organism evidence="1">
    <name type="scientific">marine sediment metagenome</name>
    <dbReference type="NCBI Taxonomy" id="412755"/>
    <lineage>
        <taxon>unclassified sequences</taxon>
        <taxon>metagenomes</taxon>
        <taxon>ecological metagenomes</taxon>
    </lineage>
</organism>
<dbReference type="AlphaFoldDB" id="X0RU81"/>
<proteinExistence type="predicted"/>